<dbReference type="Pfam" id="PF08276">
    <property type="entry name" value="PAN_2"/>
    <property type="match status" value="1"/>
</dbReference>
<keyword evidence="7" id="KW-0812">Transmembrane</keyword>
<dbReference type="Proteomes" id="UP001064489">
    <property type="component" value="Chromosome 3"/>
</dbReference>
<evidence type="ECO:0000259" key="9">
    <source>
        <dbReference type="PROSITE" id="PS50948"/>
    </source>
</evidence>
<keyword evidence="11" id="KW-1185">Reference proteome</keyword>
<keyword evidence="2" id="KW-0597">Phosphoprotein</keyword>
<evidence type="ECO:0000313" key="10">
    <source>
        <dbReference type="EMBL" id="KAI9187379.1"/>
    </source>
</evidence>
<comment type="caution">
    <text evidence="10">The sequence shown here is derived from an EMBL/GenBank/DDBJ whole genome shotgun (WGS) entry which is preliminary data.</text>
</comment>
<dbReference type="PROSITE" id="PS50948">
    <property type="entry name" value="PAN"/>
    <property type="match status" value="1"/>
</dbReference>
<dbReference type="FunFam" id="3.50.4.10:FF:000002">
    <property type="entry name" value="G-type lectin S-receptor-like serine/threonine-protein kinase"/>
    <property type="match status" value="1"/>
</dbReference>
<evidence type="ECO:0000256" key="1">
    <source>
        <dbReference type="ARBA" id="ARBA00003061"/>
    </source>
</evidence>
<dbReference type="GO" id="GO:0048544">
    <property type="term" value="P:recognition of pollen"/>
    <property type="evidence" value="ECO:0007669"/>
    <property type="project" value="InterPro"/>
</dbReference>
<dbReference type="InterPro" id="IPR036426">
    <property type="entry name" value="Bulb-type_lectin_dom_sf"/>
</dbReference>
<proteinExistence type="predicted"/>
<dbReference type="PANTHER" id="PTHR32444">
    <property type="entry name" value="BULB-TYPE LECTIN DOMAIN-CONTAINING PROTEIN"/>
    <property type="match status" value="1"/>
</dbReference>
<dbReference type="Pfam" id="PF00954">
    <property type="entry name" value="S_locus_glycop"/>
    <property type="match status" value="1"/>
</dbReference>
<evidence type="ECO:0000256" key="2">
    <source>
        <dbReference type="ARBA" id="ARBA00022553"/>
    </source>
</evidence>
<keyword evidence="7" id="KW-1133">Transmembrane helix</keyword>
<dbReference type="Pfam" id="PF01453">
    <property type="entry name" value="B_lectin"/>
    <property type="match status" value="1"/>
</dbReference>
<dbReference type="CDD" id="cd00028">
    <property type="entry name" value="B_lectin"/>
    <property type="match status" value="1"/>
</dbReference>
<keyword evidence="4" id="KW-1015">Disulfide bond</keyword>
<name>A0AAD5J6Z4_ACENE</name>
<accession>A0AAD5J6Z4</accession>
<evidence type="ECO:0000256" key="3">
    <source>
        <dbReference type="ARBA" id="ARBA00022729"/>
    </source>
</evidence>
<dbReference type="SMART" id="SM00108">
    <property type="entry name" value="B_lectin"/>
    <property type="match status" value="1"/>
</dbReference>
<comment type="function">
    <text evidence="1">Involved in sporophytic self-incompatibility system (the inability of flowering plants to achieve self-fertilization).</text>
</comment>
<organism evidence="10 11">
    <name type="scientific">Acer negundo</name>
    <name type="common">Box elder</name>
    <dbReference type="NCBI Taxonomy" id="4023"/>
    <lineage>
        <taxon>Eukaryota</taxon>
        <taxon>Viridiplantae</taxon>
        <taxon>Streptophyta</taxon>
        <taxon>Embryophyta</taxon>
        <taxon>Tracheophyta</taxon>
        <taxon>Spermatophyta</taxon>
        <taxon>Magnoliopsida</taxon>
        <taxon>eudicotyledons</taxon>
        <taxon>Gunneridae</taxon>
        <taxon>Pentapetalae</taxon>
        <taxon>rosids</taxon>
        <taxon>malvids</taxon>
        <taxon>Sapindales</taxon>
        <taxon>Sapindaceae</taxon>
        <taxon>Hippocastanoideae</taxon>
        <taxon>Acereae</taxon>
        <taxon>Acer</taxon>
    </lineage>
</organism>
<keyword evidence="7" id="KW-0472">Membrane</keyword>
<reference evidence="10" key="1">
    <citation type="journal article" date="2022" name="Plant J.">
        <title>Strategies of tolerance reflected in two North American maple genomes.</title>
        <authorList>
            <person name="McEvoy S.L."/>
            <person name="Sezen U.U."/>
            <person name="Trouern-Trend A."/>
            <person name="McMahon S.M."/>
            <person name="Schaberg P.G."/>
            <person name="Yang J."/>
            <person name="Wegrzyn J.L."/>
            <person name="Swenson N.G."/>
        </authorList>
    </citation>
    <scope>NUCLEOTIDE SEQUENCE</scope>
    <source>
        <strain evidence="10">91603</strain>
    </source>
</reference>
<dbReference type="SUPFAM" id="SSF51110">
    <property type="entry name" value="alpha-D-mannose-specific plant lectins"/>
    <property type="match status" value="1"/>
</dbReference>
<evidence type="ECO:0000256" key="5">
    <source>
        <dbReference type="ARBA" id="ARBA00023170"/>
    </source>
</evidence>
<protein>
    <submittedName>
        <fullName evidence="10">Uncharacterized protein</fullName>
    </submittedName>
</protein>
<evidence type="ECO:0000256" key="6">
    <source>
        <dbReference type="ARBA" id="ARBA00023180"/>
    </source>
</evidence>
<dbReference type="InterPro" id="IPR003609">
    <property type="entry name" value="Pan_app"/>
</dbReference>
<reference evidence="10" key="2">
    <citation type="submission" date="2023-02" db="EMBL/GenBank/DDBJ databases">
        <authorList>
            <person name="Swenson N.G."/>
            <person name="Wegrzyn J.L."/>
            <person name="Mcevoy S.L."/>
        </authorList>
    </citation>
    <scope>NUCLEOTIDE SEQUENCE</scope>
    <source>
        <strain evidence="10">91603</strain>
        <tissue evidence="10">Leaf</tissue>
    </source>
</reference>
<dbReference type="FunFam" id="2.90.10.10:FF:000001">
    <property type="entry name" value="G-type lectin S-receptor-like serine/threonine-protein kinase"/>
    <property type="match status" value="1"/>
</dbReference>
<dbReference type="InterPro" id="IPR000858">
    <property type="entry name" value="S_locus_glycoprot_dom"/>
</dbReference>
<dbReference type="EMBL" id="JAJSOW010000100">
    <property type="protein sequence ID" value="KAI9187379.1"/>
    <property type="molecule type" value="Genomic_DNA"/>
</dbReference>
<keyword evidence="3" id="KW-0732">Signal</keyword>
<dbReference type="SMART" id="SM00473">
    <property type="entry name" value="PAN_AP"/>
    <property type="match status" value="1"/>
</dbReference>
<evidence type="ECO:0000259" key="8">
    <source>
        <dbReference type="PROSITE" id="PS50927"/>
    </source>
</evidence>
<dbReference type="Gene3D" id="3.50.4.10">
    <property type="entry name" value="Hepatocyte Growth Factor"/>
    <property type="match status" value="1"/>
</dbReference>
<evidence type="ECO:0000313" key="11">
    <source>
        <dbReference type="Proteomes" id="UP001064489"/>
    </source>
</evidence>
<feature type="transmembrane region" description="Helical" evidence="7">
    <location>
        <begin position="7"/>
        <end position="25"/>
    </location>
</feature>
<gene>
    <name evidence="10" type="ORF">LWI28_027454</name>
</gene>
<dbReference type="CDD" id="cd01098">
    <property type="entry name" value="PAN_AP_plant"/>
    <property type="match status" value="1"/>
</dbReference>
<feature type="domain" description="Apple" evidence="9">
    <location>
        <begin position="339"/>
        <end position="421"/>
    </location>
</feature>
<dbReference type="PROSITE" id="PS50927">
    <property type="entry name" value="BULB_LECTIN"/>
    <property type="match status" value="1"/>
</dbReference>
<sequence length="438" mass="49079">MEGFTMLIIYFFLFSYITITTTLSLDTITLGQSIKDGETVVSAGKVFELGFFSLGKSSGRYLGVWYKNDGQKSVAWVANRDTPISDSSGFLSINAQGILVLRMNSTNNIVWSSSNASTTLQNPVAVLLQSGNLVVKDGNDNFLWQSFDYPCNTFLPGMKIGRNLVTGMEWFLSSWKSKEDPAPGDFTFQVDPHGFPQLFVKKGPEILYRAGSWNGLRWTGTPQLEPNSVYTYDFVSNEKEVFYTFDIRNRSVPSRVTVTPSGDVQRYTWIERTRSWSRFSAVMIDLCDNYALCGSNASCNINKSPAVCECLEGFTPKSPGEWKILDWTEGCVRRAPLPCNHSDGFLKYEAVKLPDTSHSWVNKNISLVECEKLCLNNCSCTAYANSDVREGGTGCLLWFNDLFDTRKLTENGQPLYVRVAASELGTFYFLVVALYLKI</sequence>
<feature type="domain" description="Bulb-type lectin" evidence="8">
    <location>
        <begin position="25"/>
        <end position="148"/>
    </location>
</feature>
<dbReference type="PIRSF" id="PIRSF002686">
    <property type="entry name" value="SLG"/>
    <property type="match status" value="1"/>
</dbReference>
<keyword evidence="5" id="KW-0675">Receptor</keyword>
<dbReference type="PANTHER" id="PTHR32444:SF183">
    <property type="entry name" value="APPLE DOMAIN-CONTAINING PROTEIN"/>
    <property type="match status" value="1"/>
</dbReference>
<evidence type="ECO:0000256" key="7">
    <source>
        <dbReference type="SAM" id="Phobius"/>
    </source>
</evidence>
<dbReference type="InterPro" id="IPR001480">
    <property type="entry name" value="Bulb-type_lectin_dom"/>
</dbReference>
<keyword evidence="6" id="KW-0325">Glycoprotein</keyword>
<evidence type="ECO:0000256" key="4">
    <source>
        <dbReference type="ARBA" id="ARBA00023157"/>
    </source>
</evidence>
<dbReference type="Gene3D" id="2.90.10.10">
    <property type="entry name" value="Bulb-type lectin domain"/>
    <property type="match status" value="1"/>
</dbReference>
<dbReference type="AlphaFoldDB" id="A0AAD5J6Z4"/>
<dbReference type="InterPro" id="IPR035446">
    <property type="entry name" value="SLSG/EP1"/>
</dbReference>